<dbReference type="CDD" id="cd06193">
    <property type="entry name" value="siderophore_interacting"/>
    <property type="match status" value="1"/>
</dbReference>
<gene>
    <name evidence="2" type="ORF">E9229_001701</name>
</gene>
<dbReference type="InterPro" id="IPR013113">
    <property type="entry name" value="SIP_FAD-bd"/>
</dbReference>
<keyword evidence="3" id="KW-1185">Reference proteome</keyword>
<feature type="domain" description="FAD-binding FR-type" evidence="1">
    <location>
        <begin position="11"/>
        <end position="136"/>
    </location>
</feature>
<reference evidence="2 3" key="1">
    <citation type="submission" date="2020-08" db="EMBL/GenBank/DDBJ databases">
        <title>Sequencing the genomes of 1000 actinobacteria strains.</title>
        <authorList>
            <person name="Klenk H.-P."/>
        </authorList>
    </citation>
    <scope>NUCLEOTIDE SEQUENCE [LARGE SCALE GENOMIC DNA]</scope>
    <source>
        <strain evidence="2 3">DSM 22826</strain>
    </source>
</reference>
<name>A0A839QI13_9MICC</name>
<dbReference type="InterPro" id="IPR007037">
    <property type="entry name" value="SIP_rossman_dom"/>
</dbReference>
<accession>A0A839QI13</accession>
<dbReference type="Gene3D" id="2.40.30.10">
    <property type="entry name" value="Translation factors"/>
    <property type="match status" value="1"/>
</dbReference>
<dbReference type="InterPro" id="IPR039374">
    <property type="entry name" value="SIP_fam"/>
</dbReference>
<dbReference type="PROSITE" id="PS51384">
    <property type="entry name" value="FAD_FR"/>
    <property type="match status" value="1"/>
</dbReference>
<dbReference type="AlphaFoldDB" id="A0A839QI13"/>
<protein>
    <submittedName>
        <fullName evidence="2">NADPH-dependent ferric siderophore reductase</fullName>
    </submittedName>
</protein>
<dbReference type="Pfam" id="PF04954">
    <property type="entry name" value="SIP"/>
    <property type="match status" value="1"/>
</dbReference>
<dbReference type="PANTHER" id="PTHR30157">
    <property type="entry name" value="FERRIC REDUCTASE, NADPH-DEPENDENT"/>
    <property type="match status" value="1"/>
</dbReference>
<dbReference type="SUPFAM" id="SSF63380">
    <property type="entry name" value="Riboflavin synthase domain-like"/>
    <property type="match status" value="1"/>
</dbReference>
<dbReference type="Proteomes" id="UP000523000">
    <property type="component" value="Unassembled WGS sequence"/>
</dbReference>
<proteinExistence type="predicted"/>
<evidence type="ECO:0000259" key="1">
    <source>
        <dbReference type="PROSITE" id="PS51384"/>
    </source>
</evidence>
<dbReference type="InterPro" id="IPR017938">
    <property type="entry name" value="Riboflavin_synthase-like_b-brl"/>
</dbReference>
<dbReference type="InterPro" id="IPR017927">
    <property type="entry name" value="FAD-bd_FR_type"/>
</dbReference>
<organism evidence="2 3">
    <name type="scientific">Paeniglutamicibacter cryotolerans</name>
    <dbReference type="NCBI Taxonomy" id="670079"/>
    <lineage>
        <taxon>Bacteria</taxon>
        <taxon>Bacillati</taxon>
        <taxon>Actinomycetota</taxon>
        <taxon>Actinomycetes</taxon>
        <taxon>Micrococcales</taxon>
        <taxon>Micrococcaceae</taxon>
        <taxon>Paeniglutamicibacter</taxon>
    </lineage>
</organism>
<sequence length="279" mass="30741">MSVGTTAKAVRPQVVLEVLAREQLSEHMVRLTFGGPGFADLRDKPATDRYVKILFAKPELGLVPPFDLDALREQLAPEDFPVRRTYTLRHVDPEAGTLQIDFVVHGDQGIAGPWAQNAELGDLLCFSGPGGMYTPDPSYDWHLLAGDDTAIPAIAEAIEAMAPETIGRVYIEVSGPGDEIELGAPAGVSVQWIHRGGPFTPDCTMLADEIRSGDWLEGNVKVFVHGEREVMKSLRGYFTEDRQVDRRELSLSAYWAFGRAEETFQAEKKTDIGKIFPEA</sequence>
<evidence type="ECO:0000313" key="2">
    <source>
        <dbReference type="EMBL" id="MBB2995510.1"/>
    </source>
</evidence>
<dbReference type="PANTHER" id="PTHR30157:SF0">
    <property type="entry name" value="NADPH-DEPENDENT FERRIC-CHELATE REDUCTASE"/>
    <property type="match status" value="1"/>
</dbReference>
<dbReference type="Pfam" id="PF08021">
    <property type="entry name" value="FAD_binding_9"/>
    <property type="match status" value="1"/>
</dbReference>
<dbReference type="RefSeq" id="WP_312855637.1">
    <property type="nucleotide sequence ID" value="NZ_BAABGK010000110.1"/>
</dbReference>
<evidence type="ECO:0000313" key="3">
    <source>
        <dbReference type="Proteomes" id="UP000523000"/>
    </source>
</evidence>
<comment type="caution">
    <text evidence="2">The sequence shown here is derived from an EMBL/GenBank/DDBJ whole genome shotgun (WGS) entry which is preliminary data.</text>
</comment>
<dbReference type="Gene3D" id="3.40.50.80">
    <property type="entry name" value="Nucleotide-binding domain of ferredoxin-NADP reductase (FNR) module"/>
    <property type="match status" value="1"/>
</dbReference>
<dbReference type="EMBL" id="JACHVS010000001">
    <property type="protein sequence ID" value="MBB2995510.1"/>
    <property type="molecule type" value="Genomic_DNA"/>
</dbReference>
<dbReference type="InterPro" id="IPR039261">
    <property type="entry name" value="FNR_nucleotide-bd"/>
</dbReference>
<dbReference type="GO" id="GO:0016491">
    <property type="term" value="F:oxidoreductase activity"/>
    <property type="evidence" value="ECO:0007669"/>
    <property type="project" value="InterPro"/>
</dbReference>